<dbReference type="SUPFAM" id="SSF52047">
    <property type="entry name" value="RNI-like"/>
    <property type="match status" value="1"/>
</dbReference>
<dbReference type="AlphaFoldDB" id="A0A507FK56"/>
<proteinExistence type="predicted"/>
<dbReference type="Gene3D" id="3.80.10.10">
    <property type="entry name" value="Ribonuclease Inhibitor"/>
    <property type="match status" value="1"/>
</dbReference>
<protein>
    <submittedName>
        <fullName evidence="1">Uncharacterized protein</fullName>
    </submittedName>
</protein>
<evidence type="ECO:0000313" key="1">
    <source>
        <dbReference type="EMBL" id="TPX76015.1"/>
    </source>
</evidence>
<organism evidence="1 2">
    <name type="scientific">Chytriomyces confervae</name>
    <dbReference type="NCBI Taxonomy" id="246404"/>
    <lineage>
        <taxon>Eukaryota</taxon>
        <taxon>Fungi</taxon>
        <taxon>Fungi incertae sedis</taxon>
        <taxon>Chytridiomycota</taxon>
        <taxon>Chytridiomycota incertae sedis</taxon>
        <taxon>Chytridiomycetes</taxon>
        <taxon>Chytridiales</taxon>
        <taxon>Chytriomycetaceae</taxon>
        <taxon>Chytriomyces</taxon>
    </lineage>
</organism>
<keyword evidence="2" id="KW-1185">Reference proteome</keyword>
<sequence>MANICSLAPETLLVVLSYIQPDLTATCRSHSNAPHHASKYHKDIVISRGSYHAKSKIPSLIAFGSVCRIFRLVHLMHPFWLSLRWHLLLPLPRRMASHALSSVPSASDDFSDIPVKFFNVMKREPTRLRRVRRAIFDFGAFGWEVSANTVGALLNGVQVEKLESLVLDASWKTASNKALITFIALKFKSLKSLCIQGRPCRSILYGLSSNDLYALRNCTRTLAHLCLSSYGSNSFSLPSLLLVLDSCKDTITSLSLSGGPISDGGLDLMQIGSVVGSKLESLSIAFSFCGQLSHNIDGWEPLVHGDLQLFTKLSHLSLSDTAVGTQTTSLDEPFPLHILRRLLSPFGDRSNALRLHLHFHLYKLASLHVPVLYAPLADRLVSLSAIGSMRKSDESVVIRRFQNLLDSCPRLTHVDANYSANAFKEIQNISSAKAIHIGLIE</sequence>
<gene>
    <name evidence="1" type="ORF">CcCBS67573_g02701</name>
</gene>
<reference evidence="1 2" key="1">
    <citation type="journal article" date="2019" name="Sci. Rep.">
        <title>Comparative genomics of chytrid fungi reveal insights into the obligate biotrophic and pathogenic lifestyle of Synchytrium endobioticum.</title>
        <authorList>
            <person name="van de Vossenberg B.T.L.H."/>
            <person name="Warris S."/>
            <person name="Nguyen H.D.T."/>
            <person name="van Gent-Pelzer M.P.E."/>
            <person name="Joly D.L."/>
            <person name="van de Geest H.C."/>
            <person name="Bonants P.J.M."/>
            <person name="Smith D.S."/>
            <person name="Levesque C.A."/>
            <person name="van der Lee T.A.J."/>
        </authorList>
    </citation>
    <scope>NUCLEOTIDE SEQUENCE [LARGE SCALE GENOMIC DNA]</scope>
    <source>
        <strain evidence="1 2">CBS 675.73</strain>
    </source>
</reference>
<evidence type="ECO:0000313" key="2">
    <source>
        <dbReference type="Proteomes" id="UP000320333"/>
    </source>
</evidence>
<dbReference type="EMBL" id="QEAP01000060">
    <property type="protein sequence ID" value="TPX76015.1"/>
    <property type="molecule type" value="Genomic_DNA"/>
</dbReference>
<dbReference type="OrthoDB" id="2111480at2759"/>
<name>A0A507FK56_9FUNG</name>
<dbReference type="Proteomes" id="UP000320333">
    <property type="component" value="Unassembled WGS sequence"/>
</dbReference>
<dbReference type="InterPro" id="IPR032675">
    <property type="entry name" value="LRR_dom_sf"/>
</dbReference>
<comment type="caution">
    <text evidence="1">The sequence shown here is derived from an EMBL/GenBank/DDBJ whole genome shotgun (WGS) entry which is preliminary data.</text>
</comment>
<accession>A0A507FK56</accession>